<keyword evidence="7 8" id="KW-0472">Membrane</keyword>
<comment type="caution">
    <text evidence="9">The sequence shown here is derived from an EMBL/GenBank/DDBJ whole genome shotgun (WGS) entry which is preliminary data.</text>
</comment>
<reference evidence="9" key="1">
    <citation type="submission" date="2023-11" db="EMBL/GenBank/DDBJ databases">
        <authorList>
            <person name="Alioto T."/>
            <person name="Alioto T."/>
            <person name="Gomez Garrido J."/>
        </authorList>
    </citation>
    <scope>NUCLEOTIDE SEQUENCE</scope>
</reference>
<gene>
    <name evidence="9" type="ORF">LECACI_7A007588</name>
</gene>
<dbReference type="Proteomes" id="UP001296104">
    <property type="component" value="Unassembled WGS sequence"/>
</dbReference>
<keyword evidence="3 8" id="KW-0813">Transport</keyword>
<evidence type="ECO:0000313" key="10">
    <source>
        <dbReference type="Proteomes" id="UP001296104"/>
    </source>
</evidence>
<dbReference type="InterPro" id="IPR011541">
    <property type="entry name" value="Ni/Co_transpt_high_affinity"/>
</dbReference>
<dbReference type="AlphaFoldDB" id="A0AAI8Z4B8"/>
<comment type="subcellular location">
    <subcellularLocation>
        <location evidence="8">Cell membrane</location>
        <topology evidence="8">Multi-pass membrane protein</topology>
    </subcellularLocation>
    <subcellularLocation>
        <location evidence="1">Endomembrane system</location>
        <topology evidence="1">Multi-pass membrane protein</topology>
    </subcellularLocation>
</comment>
<dbReference type="PANTHER" id="PTHR31611:SF0">
    <property type="entry name" value="HIGH-AFFINITY NICKEL TRANSPORT PROTEIN NIC1"/>
    <property type="match status" value="1"/>
</dbReference>
<feature type="transmembrane region" description="Helical" evidence="8">
    <location>
        <begin position="103"/>
        <end position="124"/>
    </location>
</feature>
<comment type="similarity">
    <text evidence="2 8">Belongs to the NiCoT transporter (TC 2.A.52) family.</text>
</comment>
<proteinExistence type="inferred from homology"/>
<keyword evidence="6 8" id="KW-1133">Transmembrane helix</keyword>
<evidence type="ECO:0000256" key="8">
    <source>
        <dbReference type="RuleBase" id="RU362101"/>
    </source>
</evidence>
<sequence>MDNGPDHRSRLLVRMKDVAGQYHERIPWIRRLPGPAIAIILFLAFVQVLVWIAVGIVLHFHPALVSTAVLSYTLGLRHALDADHISAIDLMTRRLVASGQKPVTVGTFFSLGHSTIVIITSIIVAASSTAIQDHFGAFSDIGGIIGSSISSAFLIILGIMNVWIMYKLYQLLQTAISSPIGQEPLDFSFEGGGCMTLLLQKTFKLVDRPWKMYPLGVLFGLGFDTSSEVALLGISSIQAAQGTSIWLILIFPILFTAGMCLLDTFDGAAMMSLYTSARLAKDAIAVLYYQLVLTAITVLVAITIGCLQLLTMIHSIRPDLSGPFWQGVDAAGENYDIIGGAICGSFLVFGALSVVLYKPWRRGIDRKREVMATAGGGLGDEDRRPSSMLGGLVEVQDELLVDVYTLPPPLPPPPPPSTDWRDDRVLKGDVKTAVQSVGECSRDPC</sequence>
<evidence type="ECO:0000256" key="4">
    <source>
        <dbReference type="ARBA" id="ARBA00022596"/>
    </source>
</evidence>
<dbReference type="GO" id="GO:0005886">
    <property type="term" value="C:plasma membrane"/>
    <property type="evidence" value="ECO:0007669"/>
    <property type="project" value="UniProtKB-SubCell"/>
</dbReference>
<dbReference type="InterPro" id="IPR004688">
    <property type="entry name" value="Ni/Co_transpt"/>
</dbReference>
<name>A0AAI8Z4B8_9PEZI</name>
<keyword evidence="10" id="KW-1185">Reference proteome</keyword>
<evidence type="ECO:0000313" key="9">
    <source>
        <dbReference type="EMBL" id="CAK4032430.1"/>
    </source>
</evidence>
<dbReference type="EMBL" id="CAVMBE010000063">
    <property type="protein sequence ID" value="CAK4032430.1"/>
    <property type="molecule type" value="Genomic_DNA"/>
</dbReference>
<organism evidence="9 10">
    <name type="scientific">Lecanosticta acicola</name>
    <dbReference type="NCBI Taxonomy" id="111012"/>
    <lineage>
        <taxon>Eukaryota</taxon>
        <taxon>Fungi</taxon>
        <taxon>Dikarya</taxon>
        <taxon>Ascomycota</taxon>
        <taxon>Pezizomycotina</taxon>
        <taxon>Dothideomycetes</taxon>
        <taxon>Dothideomycetidae</taxon>
        <taxon>Mycosphaerellales</taxon>
        <taxon>Mycosphaerellaceae</taxon>
        <taxon>Lecanosticta</taxon>
    </lineage>
</organism>
<protein>
    <recommendedName>
        <fullName evidence="8">Nickel/cobalt efflux system</fullName>
    </recommendedName>
</protein>
<keyword evidence="4" id="KW-0533">Nickel</keyword>
<evidence type="ECO:0000256" key="7">
    <source>
        <dbReference type="ARBA" id="ARBA00023136"/>
    </source>
</evidence>
<evidence type="ECO:0000256" key="1">
    <source>
        <dbReference type="ARBA" id="ARBA00004127"/>
    </source>
</evidence>
<dbReference type="PANTHER" id="PTHR31611">
    <property type="entry name" value="HIGH-AFFINITY NICKEL TRANSPORT PROTEIN NIC1"/>
    <property type="match status" value="1"/>
</dbReference>
<evidence type="ECO:0000256" key="2">
    <source>
        <dbReference type="ARBA" id="ARBA00010892"/>
    </source>
</evidence>
<evidence type="ECO:0000256" key="3">
    <source>
        <dbReference type="ARBA" id="ARBA00022448"/>
    </source>
</evidence>
<feature type="transmembrane region" description="Helical" evidence="8">
    <location>
        <begin position="144"/>
        <end position="166"/>
    </location>
</feature>
<feature type="transmembrane region" description="Helical" evidence="8">
    <location>
        <begin position="213"/>
        <end position="237"/>
    </location>
</feature>
<accession>A0AAI8Z4B8</accession>
<dbReference type="GO" id="GO:0012505">
    <property type="term" value="C:endomembrane system"/>
    <property type="evidence" value="ECO:0007669"/>
    <property type="project" value="UniProtKB-SubCell"/>
</dbReference>
<dbReference type="GO" id="GO:0015099">
    <property type="term" value="F:nickel cation transmembrane transporter activity"/>
    <property type="evidence" value="ECO:0007669"/>
    <property type="project" value="UniProtKB-UniRule"/>
</dbReference>
<keyword evidence="5 8" id="KW-0812">Transmembrane</keyword>
<evidence type="ECO:0000256" key="5">
    <source>
        <dbReference type="ARBA" id="ARBA00022692"/>
    </source>
</evidence>
<evidence type="ECO:0000256" key="6">
    <source>
        <dbReference type="ARBA" id="ARBA00022989"/>
    </source>
</evidence>
<feature type="transmembrane region" description="Helical" evidence="8">
    <location>
        <begin position="243"/>
        <end position="265"/>
    </location>
</feature>
<feature type="transmembrane region" description="Helical" evidence="8">
    <location>
        <begin position="36"/>
        <end position="58"/>
    </location>
</feature>
<feature type="transmembrane region" description="Helical" evidence="8">
    <location>
        <begin position="286"/>
        <end position="317"/>
    </location>
</feature>
<feature type="transmembrane region" description="Helical" evidence="8">
    <location>
        <begin position="337"/>
        <end position="357"/>
    </location>
</feature>
<dbReference type="Pfam" id="PF03824">
    <property type="entry name" value="NicO"/>
    <property type="match status" value="1"/>
</dbReference>